<comment type="caution">
    <text evidence="2">The sequence shown here is derived from an EMBL/GenBank/DDBJ whole genome shotgun (WGS) entry which is preliminary data.</text>
</comment>
<name>A0A0J1GMI6_9GAMM</name>
<dbReference type="RefSeq" id="WP_047874352.1">
    <property type="nucleotide sequence ID" value="NZ_BMYC01000017.1"/>
</dbReference>
<evidence type="ECO:0000259" key="1">
    <source>
        <dbReference type="Pfam" id="PF24405"/>
    </source>
</evidence>
<dbReference type="InterPro" id="IPR057406">
    <property type="entry name" value="Pua-like_dom"/>
</dbReference>
<sequence>MKNLHFLLRYSDKLSDADTIAEHSAVIEANGSVWMGKFGIGMNQSFVKTAKLQLERGEQCYLYLMHGSKFTCRANIIDVIAGSTSKTEISSKEPHLTPAYYRKKKCSIWFKLSAIEPIDKKELKHLWLYNNPSFHPSSAGMRGLIYLTYNDQPAPAPKEKKQQKLSIYTEGLFD</sequence>
<keyword evidence="3" id="KW-1185">Reference proteome</keyword>
<dbReference type="PATRIC" id="fig|754436.4.peg.2224"/>
<gene>
    <name evidence="2" type="ORF">ABT58_10485</name>
</gene>
<evidence type="ECO:0000313" key="3">
    <source>
        <dbReference type="Proteomes" id="UP000036426"/>
    </source>
</evidence>
<protein>
    <recommendedName>
        <fullName evidence="1">Pua-like domain-containing protein</fullName>
    </recommendedName>
</protein>
<dbReference type="EMBL" id="LDOV01000018">
    <property type="protein sequence ID" value="KLV00965.1"/>
    <property type="molecule type" value="Genomic_DNA"/>
</dbReference>
<dbReference type="Pfam" id="PF24405">
    <property type="entry name" value="Pua-like"/>
    <property type="match status" value="1"/>
</dbReference>
<accession>A0A0J1GMI6</accession>
<dbReference type="Proteomes" id="UP000036426">
    <property type="component" value="Unassembled WGS sequence"/>
</dbReference>
<feature type="domain" description="Pua-like" evidence="1">
    <location>
        <begin position="6"/>
        <end position="128"/>
    </location>
</feature>
<dbReference type="OrthoDB" id="5918161at2"/>
<evidence type="ECO:0000313" key="2">
    <source>
        <dbReference type="EMBL" id="KLV00965.1"/>
    </source>
</evidence>
<dbReference type="AlphaFoldDB" id="A0A0J1GMI6"/>
<proteinExistence type="predicted"/>
<organism evidence="2 3">
    <name type="scientific">Photobacterium aphoticum</name>
    <dbReference type="NCBI Taxonomy" id="754436"/>
    <lineage>
        <taxon>Bacteria</taxon>
        <taxon>Pseudomonadati</taxon>
        <taxon>Pseudomonadota</taxon>
        <taxon>Gammaproteobacteria</taxon>
        <taxon>Vibrionales</taxon>
        <taxon>Vibrionaceae</taxon>
        <taxon>Photobacterium</taxon>
    </lineage>
</organism>
<reference evidence="2 3" key="1">
    <citation type="submission" date="2015-05" db="EMBL/GenBank/DDBJ databases">
        <title>Photobacterium galathea sp. nov.</title>
        <authorList>
            <person name="Machado H."/>
            <person name="Gram L."/>
        </authorList>
    </citation>
    <scope>NUCLEOTIDE SEQUENCE [LARGE SCALE GENOMIC DNA]</scope>
    <source>
        <strain evidence="2 3">DSM 25995</strain>
    </source>
</reference>